<dbReference type="EMBL" id="U70991">
    <property type="protein sequence ID" value="AAR00581.1"/>
    <property type="molecule type" value="Genomic_DNA"/>
</dbReference>
<evidence type="ECO:0000313" key="1">
    <source>
        <dbReference type="EMBL" id="AAR00581.1"/>
    </source>
</evidence>
<protein>
    <submittedName>
        <fullName evidence="1">Uncharacterized protein</fullName>
    </submittedName>
</protein>
<name>Q6LCC4_NPVCF</name>
<proteinExistence type="predicted"/>
<accession>Q6LCC4</accession>
<organism evidence="1">
    <name type="scientific">Choristoneura fumiferana nuclear polyhedrosis virus</name>
    <name type="common">CfMNPV</name>
    <dbReference type="NCBI Taxonomy" id="208973"/>
    <lineage>
        <taxon>Viruses</taxon>
        <taxon>Viruses incertae sedis</taxon>
        <taxon>Naldaviricetes</taxon>
        <taxon>Lefavirales</taxon>
        <taxon>Baculoviridae</taxon>
        <taxon>Alphabaculovirus</taxon>
        <taxon>Alphabaculovirus chofumiferanae</taxon>
    </lineage>
</organism>
<reference evidence="1" key="1">
    <citation type="submission" date="1996-09" db="EMBL/GenBank/DDBJ databases">
        <title>Identification of the PCNA gene of a baculovirus pathogenic to the spruce budworm, CfMNPV.</title>
        <authorList>
            <person name="Poloumienko A."/>
            <person name="Krell P.J."/>
        </authorList>
    </citation>
    <scope>NUCLEOTIDE SEQUENCE OF 139-184</scope>
    <source>
        <strain evidence="1">Ireland</strain>
    </source>
</reference>
<organismHost>
    <name type="scientific">Choristoneura fumiferana</name>
    <name type="common">Spruce budworm moth</name>
    <name type="synonym">Archips fumiferana</name>
    <dbReference type="NCBI Taxonomy" id="7141"/>
</organismHost>
<sequence>MVAAAHHVLAFNPLKVGLSRKVRHGRQANLRVRAIFSHPLGEVLAAVEHALLTVVNTAHLNAFQVVGGRYDRGAHDHRVARYGHAGAKRLDRLVARSSKKRIYFVHVERAVGARLDHAPFAVMRPRDFNAAQHRAHKVLHHVVGQHHVVVGPGAGDEFEHRRRFADYCEFALELVDFVVVQANG</sequence>